<comment type="caution">
    <text evidence="1">The sequence shown here is derived from an EMBL/GenBank/DDBJ whole genome shotgun (WGS) entry which is preliminary data.</text>
</comment>
<dbReference type="EMBL" id="JABZEC010000002">
    <property type="protein sequence ID" value="NVY96220.1"/>
    <property type="molecule type" value="Genomic_DNA"/>
</dbReference>
<accession>A0A850R1I7</accession>
<dbReference type="Proteomes" id="UP000563523">
    <property type="component" value="Unassembled WGS sequence"/>
</dbReference>
<proteinExistence type="predicted"/>
<keyword evidence="2" id="KW-1185">Reference proteome</keyword>
<evidence type="ECO:0000313" key="2">
    <source>
        <dbReference type="Proteomes" id="UP000563523"/>
    </source>
</evidence>
<dbReference type="AlphaFoldDB" id="A0A850R1I7"/>
<protein>
    <submittedName>
        <fullName evidence="1">Uncharacterized protein</fullName>
    </submittedName>
</protein>
<reference evidence="1 2" key="1">
    <citation type="submission" date="2020-06" db="EMBL/GenBank/DDBJ databases">
        <authorList>
            <person name="Kang J."/>
        </authorList>
    </citation>
    <scope>NUCLEOTIDE SEQUENCE [LARGE SCALE GENOMIC DNA]</scope>
    <source>
        <strain evidence="1 2">DCY120</strain>
    </source>
</reference>
<organism evidence="1 2">
    <name type="scientific">Bombilactobacillus apium</name>
    <dbReference type="NCBI Taxonomy" id="2675299"/>
    <lineage>
        <taxon>Bacteria</taxon>
        <taxon>Bacillati</taxon>
        <taxon>Bacillota</taxon>
        <taxon>Bacilli</taxon>
        <taxon>Lactobacillales</taxon>
        <taxon>Lactobacillaceae</taxon>
        <taxon>Bombilactobacillus</taxon>
    </lineage>
</organism>
<sequence>MFIWDINLIPKGIDGVTFLKEDDTERLKLTVTEGSGQTFEKDLVGPTLVEDMFLIALLGLAIELIRKNQK</sequence>
<evidence type="ECO:0000313" key="1">
    <source>
        <dbReference type="EMBL" id="NVY96220.1"/>
    </source>
</evidence>
<dbReference type="RefSeq" id="WP_176942374.1">
    <property type="nucleotide sequence ID" value="NZ_JABZEC010000002.1"/>
</dbReference>
<name>A0A850R1I7_9LACO</name>
<gene>
    <name evidence="1" type="ORF">HU830_03385</name>
</gene>